<comment type="caution">
    <text evidence="1">The sequence shown here is derived from an EMBL/GenBank/DDBJ whole genome shotgun (WGS) entry which is preliminary data.</text>
</comment>
<accession>A0ABN1JKT7</accession>
<keyword evidence="2" id="KW-1185">Reference proteome</keyword>
<sequence length="146" mass="16282">MKLLRFNEPIRFGSEGNVRDYALSGWSLDEGNASLSWTQALEAKLEFTAQATTSPITLQLTGIPFLGNGKLPRQQVWVHLNGLYCGMFDAADNFDVAMPIRHSWLEPRHNVLVLTMPLSASPEQLELGEDRRRLGVAMQSITLQLG</sequence>
<dbReference type="RefSeq" id="WP_141287501.1">
    <property type="nucleotide sequence ID" value="NZ_BAAAEW010000004.1"/>
</dbReference>
<gene>
    <name evidence="1" type="ORF">GCM10009107_04770</name>
</gene>
<organism evidence="1 2">
    <name type="scientific">Ideonella azotifigens</name>
    <dbReference type="NCBI Taxonomy" id="513160"/>
    <lineage>
        <taxon>Bacteria</taxon>
        <taxon>Pseudomonadati</taxon>
        <taxon>Pseudomonadota</taxon>
        <taxon>Betaproteobacteria</taxon>
        <taxon>Burkholderiales</taxon>
        <taxon>Sphaerotilaceae</taxon>
        <taxon>Ideonella</taxon>
    </lineage>
</organism>
<reference evidence="1 2" key="1">
    <citation type="journal article" date="2019" name="Int. J. Syst. Evol. Microbiol.">
        <title>The Global Catalogue of Microorganisms (GCM) 10K type strain sequencing project: providing services to taxonomists for standard genome sequencing and annotation.</title>
        <authorList>
            <consortium name="The Broad Institute Genomics Platform"/>
            <consortium name="The Broad Institute Genome Sequencing Center for Infectious Disease"/>
            <person name="Wu L."/>
            <person name="Ma J."/>
        </authorList>
    </citation>
    <scope>NUCLEOTIDE SEQUENCE [LARGE SCALE GENOMIC DNA]</scope>
    <source>
        <strain evidence="1 2">JCM 15503</strain>
    </source>
</reference>
<evidence type="ECO:0000313" key="2">
    <source>
        <dbReference type="Proteomes" id="UP001500279"/>
    </source>
</evidence>
<proteinExistence type="predicted"/>
<dbReference type="EMBL" id="BAAAEW010000004">
    <property type="protein sequence ID" value="GAA0741859.1"/>
    <property type="molecule type" value="Genomic_DNA"/>
</dbReference>
<name>A0ABN1JKT7_9BURK</name>
<dbReference type="Proteomes" id="UP001500279">
    <property type="component" value="Unassembled WGS sequence"/>
</dbReference>
<protein>
    <submittedName>
        <fullName evidence="1">Uncharacterized protein</fullName>
    </submittedName>
</protein>
<evidence type="ECO:0000313" key="1">
    <source>
        <dbReference type="EMBL" id="GAA0741859.1"/>
    </source>
</evidence>